<accession>A0A917EMR8</accession>
<evidence type="ECO:0000313" key="2">
    <source>
        <dbReference type="EMBL" id="GGE62113.1"/>
    </source>
</evidence>
<reference evidence="2" key="2">
    <citation type="submission" date="2020-09" db="EMBL/GenBank/DDBJ databases">
        <authorList>
            <person name="Sun Q."/>
            <person name="Zhou Y."/>
        </authorList>
    </citation>
    <scope>NUCLEOTIDE SEQUENCE</scope>
    <source>
        <strain evidence="2">CGMCC 1.15388</strain>
    </source>
</reference>
<keyword evidence="3" id="KW-1185">Reference proteome</keyword>
<evidence type="ECO:0000256" key="1">
    <source>
        <dbReference type="SAM" id="MobiDB-lite"/>
    </source>
</evidence>
<organism evidence="2 3">
    <name type="scientific">Nesterenkonia cremea</name>
    <dbReference type="NCBI Taxonomy" id="1882340"/>
    <lineage>
        <taxon>Bacteria</taxon>
        <taxon>Bacillati</taxon>
        <taxon>Actinomycetota</taxon>
        <taxon>Actinomycetes</taxon>
        <taxon>Micrococcales</taxon>
        <taxon>Micrococcaceae</taxon>
        <taxon>Nesterenkonia</taxon>
    </lineage>
</organism>
<evidence type="ECO:0000313" key="3">
    <source>
        <dbReference type="Proteomes" id="UP000633136"/>
    </source>
</evidence>
<comment type="caution">
    <text evidence="2">The sequence shown here is derived from an EMBL/GenBank/DDBJ whole genome shotgun (WGS) entry which is preliminary data.</text>
</comment>
<reference evidence="2" key="1">
    <citation type="journal article" date="2014" name="Int. J. Syst. Evol. Microbiol.">
        <title>Complete genome sequence of Corynebacterium casei LMG S-19264T (=DSM 44701T), isolated from a smear-ripened cheese.</title>
        <authorList>
            <consortium name="US DOE Joint Genome Institute (JGI-PGF)"/>
            <person name="Walter F."/>
            <person name="Albersmeier A."/>
            <person name="Kalinowski J."/>
            <person name="Ruckert C."/>
        </authorList>
    </citation>
    <scope>NUCLEOTIDE SEQUENCE</scope>
    <source>
        <strain evidence="2">CGMCC 1.15388</strain>
    </source>
</reference>
<protein>
    <submittedName>
        <fullName evidence="2">Uncharacterized protein</fullName>
    </submittedName>
</protein>
<sequence>MGRARPVHSTNWASEAGPASRASRIITDLSMTPIPEGEFRGRGGSAGSEGGCEAEGWLGMVPILLRTD</sequence>
<gene>
    <name evidence="2" type="ORF">GCM10011401_06410</name>
</gene>
<feature type="region of interest" description="Disordered" evidence="1">
    <location>
        <begin position="1"/>
        <end position="54"/>
    </location>
</feature>
<proteinExistence type="predicted"/>
<name>A0A917EMR8_9MICC</name>
<dbReference type="EMBL" id="BMIS01000002">
    <property type="protein sequence ID" value="GGE62113.1"/>
    <property type="molecule type" value="Genomic_DNA"/>
</dbReference>
<dbReference type="AlphaFoldDB" id="A0A917EMR8"/>
<dbReference type="Proteomes" id="UP000633136">
    <property type="component" value="Unassembled WGS sequence"/>
</dbReference>